<dbReference type="Proteomes" id="UP001589844">
    <property type="component" value="Unassembled WGS sequence"/>
</dbReference>
<evidence type="ECO:0000313" key="4">
    <source>
        <dbReference type="Proteomes" id="UP001589844"/>
    </source>
</evidence>
<accession>A0ABV6IAS0</accession>
<comment type="caution">
    <text evidence="3">The sequence shown here is derived from an EMBL/GenBank/DDBJ whole genome shotgun (WGS) entry which is preliminary data.</text>
</comment>
<reference evidence="3 4" key="1">
    <citation type="submission" date="2024-09" db="EMBL/GenBank/DDBJ databases">
        <authorList>
            <person name="Sun Q."/>
            <person name="Mori K."/>
        </authorList>
    </citation>
    <scope>NUCLEOTIDE SEQUENCE [LARGE SCALE GENOMIC DNA]</scope>
    <source>
        <strain evidence="3 4">CCM 8677</strain>
    </source>
</reference>
<sequence length="197" mass="21754">MSENLYAQGVYKWLDKDGKVHYGDKRNAPSTSKESDIKPSKLPTTSSNPPQIDLNPNRKLQVVEAPRIIQPPNFDHLPTSPAGRITSLAPPSAPDFSRMAKPEKWPEYKTRMPVKSSENAYVLAMGEAALQKCVALAVNLHSMDFGAERNAAHDHFMASCPKVKVECWAYRKKPEMNSCEANAAVGKGPISVFKTTD</sequence>
<feature type="domain" description="DUF4124" evidence="2">
    <location>
        <begin position="6"/>
        <end position="51"/>
    </location>
</feature>
<evidence type="ECO:0000313" key="3">
    <source>
        <dbReference type="EMBL" id="MFC0348922.1"/>
    </source>
</evidence>
<keyword evidence="4" id="KW-1185">Reference proteome</keyword>
<dbReference type="RefSeq" id="WP_390210170.1">
    <property type="nucleotide sequence ID" value="NZ_JBHLXJ010000003.1"/>
</dbReference>
<gene>
    <name evidence="3" type="ORF">ACFFJH_03810</name>
</gene>
<evidence type="ECO:0000259" key="2">
    <source>
        <dbReference type="Pfam" id="PF13511"/>
    </source>
</evidence>
<evidence type="ECO:0000256" key="1">
    <source>
        <dbReference type="SAM" id="MobiDB-lite"/>
    </source>
</evidence>
<protein>
    <submittedName>
        <fullName evidence="3">DUF4124 domain-containing protein</fullName>
    </submittedName>
</protein>
<proteinExistence type="predicted"/>
<organism evidence="3 4">
    <name type="scientific">Undibacterium danionis</name>
    <dbReference type="NCBI Taxonomy" id="1812100"/>
    <lineage>
        <taxon>Bacteria</taxon>
        <taxon>Pseudomonadati</taxon>
        <taxon>Pseudomonadota</taxon>
        <taxon>Betaproteobacteria</taxon>
        <taxon>Burkholderiales</taxon>
        <taxon>Oxalobacteraceae</taxon>
        <taxon>Undibacterium</taxon>
    </lineage>
</organism>
<feature type="compositionally biased region" description="Basic and acidic residues" evidence="1">
    <location>
        <begin position="17"/>
        <end position="39"/>
    </location>
</feature>
<feature type="region of interest" description="Disordered" evidence="1">
    <location>
        <begin position="17"/>
        <end position="56"/>
    </location>
</feature>
<dbReference type="EMBL" id="JBHLXJ010000003">
    <property type="protein sequence ID" value="MFC0348922.1"/>
    <property type="molecule type" value="Genomic_DNA"/>
</dbReference>
<dbReference type="Pfam" id="PF13511">
    <property type="entry name" value="DUF4124"/>
    <property type="match status" value="1"/>
</dbReference>
<dbReference type="InterPro" id="IPR025392">
    <property type="entry name" value="DUF4124"/>
</dbReference>
<name>A0ABV6IAS0_9BURK</name>